<protein>
    <recommendedName>
        <fullName evidence="2">HTH merR-type domain-containing protein</fullName>
    </recommendedName>
</protein>
<dbReference type="CDD" id="cd04776">
    <property type="entry name" value="HTH_GnyR"/>
    <property type="match status" value="1"/>
</dbReference>
<dbReference type="EMBL" id="BMCT01000001">
    <property type="protein sequence ID" value="GGF44746.1"/>
    <property type="molecule type" value="Genomic_DNA"/>
</dbReference>
<dbReference type="InterPro" id="IPR000551">
    <property type="entry name" value="MerR-type_HTH_dom"/>
</dbReference>
<name>A0A917BHI2_9HYPH</name>
<reference evidence="3" key="2">
    <citation type="submission" date="2020-09" db="EMBL/GenBank/DDBJ databases">
        <authorList>
            <person name="Sun Q."/>
            <person name="Sedlacek I."/>
        </authorList>
    </citation>
    <scope>NUCLEOTIDE SEQUENCE</scope>
    <source>
        <strain evidence="3">CCM 7897</strain>
    </source>
</reference>
<keyword evidence="4" id="KW-1185">Reference proteome</keyword>
<dbReference type="PANTHER" id="PTHR30204">
    <property type="entry name" value="REDOX-CYCLING DRUG-SENSING TRANSCRIPTIONAL ACTIVATOR SOXR"/>
    <property type="match status" value="1"/>
</dbReference>
<dbReference type="GO" id="GO:0003677">
    <property type="term" value="F:DNA binding"/>
    <property type="evidence" value="ECO:0007669"/>
    <property type="project" value="UniProtKB-KW"/>
</dbReference>
<dbReference type="SMART" id="SM00422">
    <property type="entry name" value="HTH_MERR"/>
    <property type="match status" value="1"/>
</dbReference>
<keyword evidence="1" id="KW-0238">DNA-binding</keyword>
<proteinExistence type="predicted"/>
<gene>
    <name evidence="3" type="ORF">GCM10007301_00330</name>
</gene>
<feature type="domain" description="HTH merR-type" evidence="2">
    <location>
        <begin position="24"/>
        <end position="91"/>
    </location>
</feature>
<dbReference type="PRINTS" id="PR00040">
    <property type="entry name" value="HTHMERR"/>
</dbReference>
<reference evidence="3" key="1">
    <citation type="journal article" date="2014" name="Int. J. Syst. Evol. Microbiol.">
        <title>Complete genome sequence of Corynebacterium casei LMG S-19264T (=DSM 44701T), isolated from a smear-ripened cheese.</title>
        <authorList>
            <consortium name="US DOE Joint Genome Institute (JGI-PGF)"/>
            <person name="Walter F."/>
            <person name="Albersmeier A."/>
            <person name="Kalinowski J."/>
            <person name="Ruckert C."/>
        </authorList>
    </citation>
    <scope>NUCLEOTIDE SEQUENCE</scope>
    <source>
        <strain evidence="3">CCM 7897</strain>
    </source>
</reference>
<dbReference type="InterPro" id="IPR047057">
    <property type="entry name" value="MerR_fam"/>
</dbReference>
<evidence type="ECO:0000313" key="3">
    <source>
        <dbReference type="EMBL" id="GGF44746.1"/>
    </source>
</evidence>
<dbReference type="AlphaFoldDB" id="A0A917BHI2"/>
<accession>A0A917BHI2</accession>
<dbReference type="InterPro" id="IPR009061">
    <property type="entry name" value="DNA-bd_dom_put_sf"/>
</dbReference>
<dbReference type="PANTHER" id="PTHR30204:SF58">
    <property type="entry name" value="HTH-TYPE TRANSCRIPTIONAL REGULATOR YFMP"/>
    <property type="match status" value="1"/>
</dbReference>
<dbReference type="PROSITE" id="PS50937">
    <property type="entry name" value="HTH_MERR_2"/>
    <property type="match status" value="1"/>
</dbReference>
<evidence type="ECO:0000313" key="4">
    <source>
        <dbReference type="Proteomes" id="UP000606044"/>
    </source>
</evidence>
<dbReference type="Proteomes" id="UP000606044">
    <property type="component" value="Unassembled WGS sequence"/>
</dbReference>
<dbReference type="RefSeq" id="WP_188574278.1">
    <property type="nucleotide sequence ID" value="NZ_BMCT01000001.1"/>
</dbReference>
<dbReference type="SUPFAM" id="SSF46955">
    <property type="entry name" value="Putative DNA-binding domain"/>
    <property type="match status" value="1"/>
</dbReference>
<organism evidence="3 4">
    <name type="scientific">Azorhizobium oxalatiphilum</name>
    <dbReference type="NCBI Taxonomy" id="980631"/>
    <lineage>
        <taxon>Bacteria</taxon>
        <taxon>Pseudomonadati</taxon>
        <taxon>Pseudomonadota</taxon>
        <taxon>Alphaproteobacteria</taxon>
        <taxon>Hyphomicrobiales</taxon>
        <taxon>Xanthobacteraceae</taxon>
        <taxon>Azorhizobium</taxon>
    </lineage>
</organism>
<evidence type="ECO:0000259" key="2">
    <source>
        <dbReference type="PROSITE" id="PS50937"/>
    </source>
</evidence>
<dbReference type="Pfam" id="PF13411">
    <property type="entry name" value="MerR_1"/>
    <property type="match status" value="1"/>
</dbReference>
<dbReference type="GO" id="GO:0003700">
    <property type="term" value="F:DNA-binding transcription factor activity"/>
    <property type="evidence" value="ECO:0007669"/>
    <property type="project" value="InterPro"/>
</dbReference>
<evidence type="ECO:0000256" key="1">
    <source>
        <dbReference type="ARBA" id="ARBA00023125"/>
    </source>
</evidence>
<dbReference type="Gene3D" id="1.10.1660.10">
    <property type="match status" value="1"/>
</dbReference>
<comment type="caution">
    <text evidence="3">The sequence shown here is derived from an EMBL/GenBank/DDBJ whole genome shotgun (WGS) entry which is preliminary data.</text>
</comment>
<sequence length="139" mass="15277">MDANTFDALGSSAIPGRSYAAEDVYTIGDLAREFGVTLRALRFYEDKGLLSPRREGLARLYSPSDRERLTVILKGKRLGFTLAEIRALVAAHEGHGGRDLALTRERCMTQLSQLERQRADIDAAIAELRDTADRLAAAA</sequence>